<dbReference type="InterPro" id="IPR053927">
    <property type="entry name" value="FlgK_helical"/>
</dbReference>
<comment type="subcellular location">
    <subcellularLocation>
        <location evidence="1">Bacterial flagellum</location>
    </subcellularLocation>
    <subcellularLocation>
        <location evidence="2">Secreted</location>
    </subcellularLocation>
</comment>
<keyword evidence="6" id="KW-0975">Bacterial flagellum</keyword>
<sequence>MAELLNIGISGLKAQQAALSVTGHNITNAGTEGYSRQQVSFNENNPQFKAGNWIGSGVNVNSVRRVYDQFLTEQLRRDTSTFNEFDTLATNAEQIDSLLADPGTGIQPGLERMFGALQSTVDDPSSLPAREVLISEANGLADRFSSINDRLVEQNEVINGQMEVIAGQVSTIAESIAELNEQIQFATASAQGTEPSDLLDQRDQLLKELSELVEVNVSEQDDSVINVFIGNGQALVIGNDFNELYTDQGAQDPGRSDLYFRKGDTIQNITDQLQGGQLGGILDFREQVLDPTINGLGRIALVISQTFNEQHQKGIDYNGLKGERFFEDINAPAKTYQRILGDRNNADPDDRLISIHITDAGALSTSDYRLEFPGPDDFTYRVIRESDGEVLETSALSGEFPDSIEIDGFEIRFEGGSFQQGDDFLIQPTRNESANVEVNITRAEQVALASPISTDAAIGNNGSGIITQGEVYDVDTPYLSQEGELNPPILIRFTSPNRYDVLDNSDPGNPIPLFPPLMNQVYTPGISNSILPIDEGKTAFTSFGGYLPAAPTYQAPPPAATVNAGNGFFPERIGISFTNPESGQSFSQPILTTPYQASAREIAASLSQREGVEAVARTTVELTDFTSDPNPFLNLGVSLNGIELTDSLGPNQNKYDPGYPEQVPDPITPDFLADRINASRDMQDLGIVARSDGVTLTVIALNGDDLSFDVTGDPGDGFSISNGQDIQLRETGAAPATELNEFSGFDFTNGGPYTYEFDVPGQGVFNIEMTGNYTSGNDLLAGFRTELERAGFSFSGNLDVAINERGEVSFQPRLPVNGTGPNGSNKIAMGGQVKVVVDPNYSLDIAPPGNNLFPEQPVGEDVHFGYQVEISGLAAAGDEFSVNFNQDGTSDSRNGISLAALQSEDTVAGNTSYSESYARLVETLGSVTSRAQINRDSSEVLLRNSQNAVSSTSGVNLDEEAAALIQYELAYNASAQVIQVARQIFDTLIGTFR</sequence>
<comment type="similarity">
    <text evidence="3">Belongs to the flagella basal body rod proteins family.</text>
</comment>
<evidence type="ECO:0000256" key="1">
    <source>
        <dbReference type="ARBA" id="ARBA00004365"/>
    </source>
</evidence>
<dbReference type="KEGG" id="bsan:CHH28_18925"/>
<dbReference type="Pfam" id="PF21158">
    <property type="entry name" value="flgK_1st_1"/>
    <property type="match status" value="1"/>
</dbReference>
<evidence type="ECO:0000313" key="11">
    <source>
        <dbReference type="EMBL" id="ASP40613.1"/>
    </source>
</evidence>
<evidence type="ECO:0000259" key="10">
    <source>
        <dbReference type="Pfam" id="PF22638"/>
    </source>
</evidence>
<name>A0A222FQV2_9GAMM</name>
<dbReference type="GO" id="GO:0044780">
    <property type="term" value="P:bacterial-type flagellum assembly"/>
    <property type="evidence" value="ECO:0007669"/>
    <property type="project" value="InterPro"/>
</dbReference>
<evidence type="ECO:0000259" key="8">
    <source>
        <dbReference type="Pfam" id="PF06429"/>
    </source>
</evidence>
<dbReference type="Pfam" id="PF22638">
    <property type="entry name" value="FlgK_D1"/>
    <property type="match status" value="1"/>
</dbReference>
<proteinExistence type="inferred from homology"/>
<evidence type="ECO:0000256" key="2">
    <source>
        <dbReference type="ARBA" id="ARBA00004613"/>
    </source>
</evidence>
<keyword evidence="11" id="KW-0282">Flagellum</keyword>
<reference evidence="11 12" key="1">
    <citation type="submission" date="2017-07" db="EMBL/GenBank/DDBJ databases">
        <title>Annotated genome sequence of Bacterioplanes sanyensis isolated from Red Sea.</title>
        <authorList>
            <person name="Rehman Z.U."/>
        </authorList>
    </citation>
    <scope>NUCLEOTIDE SEQUENCE [LARGE SCALE GENOMIC DNA]</scope>
    <source>
        <strain evidence="11 12">NV9</strain>
    </source>
</reference>
<evidence type="ECO:0000256" key="5">
    <source>
        <dbReference type="ARBA" id="ARBA00022525"/>
    </source>
</evidence>
<gene>
    <name evidence="11" type="primary">flgK</name>
    <name evidence="11" type="ORF">CHH28_18925</name>
</gene>
<evidence type="ECO:0000259" key="7">
    <source>
        <dbReference type="Pfam" id="PF00460"/>
    </source>
</evidence>
<evidence type="ECO:0000256" key="4">
    <source>
        <dbReference type="ARBA" id="ARBA00016244"/>
    </source>
</evidence>
<dbReference type="InterPro" id="IPR002371">
    <property type="entry name" value="FlgK"/>
</dbReference>
<keyword evidence="12" id="KW-1185">Reference proteome</keyword>
<protein>
    <recommendedName>
        <fullName evidence="4">Flagellar hook-associated protein 1</fullName>
    </recommendedName>
</protein>
<dbReference type="InterPro" id="IPR049119">
    <property type="entry name" value="FlgK_D2-like"/>
</dbReference>
<feature type="domain" description="Flagellar hook-associated protein 1 D2-like" evidence="9">
    <location>
        <begin position="353"/>
        <end position="428"/>
    </location>
</feature>
<keyword evidence="5" id="KW-0964">Secreted</keyword>
<feature type="domain" description="Flagellar hook-associated protein FlgK helical" evidence="10">
    <location>
        <begin position="93"/>
        <end position="326"/>
    </location>
</feature>
<dbReference type="SUPFAM" id="SSF64518">
    <property type="entry name" value="Phase 1 flagellin"/>
    <property type="match status" value="2"/>
</dbReference>
<evidence type="ECO:0000313" key="12">
    <source>
        <dbReference type="Proteomes" id="UP000202440"/>
    </source>
</evidence>
<evidence type="ECO:0000256" key="6">
    <source>
        <dbReference type="ARBA" id="ARBA00023143"/>
    </source>
</evidence>
<dbReference type="Pfam" id="PF00460">
    <property type="entry name" value="Flg_bb_rod"/>
    <property type="match status" value="1"/>
</dbReference>
<accession>A0A222FQV2</accession>
<dbReference type="AlphaFoldDB" id="A0A222FQV2"/>
<dbReference type="RefSeq" id="WP_094061775.1">
    <property type="nucleotide sequence ID" value="NZ_CP022530.1"/>
</dbReference>
<dbReference type="GO" id="GO:0005198">
    <property type="term" value="F:structural molecule activity"/>
    <property type="evidence" value="ECO:0007669"/>
    <property type="project" value="InterPro"/>
</dbReference>
<dbReference type="PANTHER" id="PTHR30033">
    <property type="entry name" value="FLAGELLAR HOOK-ASSOCIATED PROTEIN 1"/>
    <property type="match status" value="1"/>
</dbReference>
<evidence type="ECO:0000256" key="3">
    <source>
        <dbReference type="ARBA" id="ARBA00009677"/>
    </source>
</evidence>
<feature type="domain" description="Flagellar basal-body/hook protein C-terminal" evidence="8">
    <location>
        <begin position="951"/>
        <end position="989"/>
    </location>
</feature>
<dbReference type="Proteomes" id="UP000202440">
    <property type="component" value="Chromosome"/>
</dbReference>
<evidence type="ECO:0000259" key="9">
    <source>
        <dbReference type="Pfam" id="PF21158"/>
    </source>
</evidence>
<keyword evidence="11" id="KW-0966">Cell projection</keyword>
<dbReference type="InterPro" id="IPR010930">
    <property type="entry name" value="Flg_bb/hook_C_dom"/>
</dbReference>
<dbReference type="PRINTS" id="PR01005">
    <property type="entry name" value="FLGHOOKAP1"/>
</dbReference>
<dbReference type="PANTHER" id="PTHR30033:SF1">
    <property type="entry name" value="FLAGELLAR HOOK-ASSOCIATED PROTEIN 1"/>
    <property type="match status" value="1"/>
</dbReference>
<dbReference type="GO" id="GO:0009424">
    <property type="term" value="C:bacterial-type flagellum hook"/>
    <property type="evidence" value="ECO:0007669"/>
    <property type="project" value="InterPro"/>
</dbReference>
<keyword evidence="11" id="KW-0969">Cilium</keyword>
<organism evidence="11 12">
    <name type="scientific">Bacterioplanes sanyensis</name>
    <dbReference type="NCBI Taxonomy" id="1249553"/>
    <lineage>
        <taxon>Bacteria</taxon>
        <taxon>Pseudomonadati</taxon>
        <taxon>Pseudomonadota</taxon>
        <taxon>Gammaproteobacteria</taxon>
        <taxon>Oceanospirillales</taxon>
        <taxon>Oceanospirillaceae</taxon>
        <taxon>Bacterioplanes</taxon>
    </lineage>
</organism>
<dbReference type="Pfam" id="PF06429">
    <property type="entry name" value="Flg_bbr_C"/>
    <property type="match status" value="1"/>
</dbReference>
<dbReference type="NCBIfam" id="TIGR02492">
    <property type="entry name" value="flgK_ends"/>
    <property type="match status" value="1"/>
</dbReference>
<dbReference type="InterPro" id="IPR001444">
    <property type="entry name" value="Flag_bb_rod_N"/>
</dbReference>
<feature type="domain" description="Flagellar basal body rod protein N-terminal" evidence="7">
    <location>
        <begin position="5"/>
        <end position="34"/>
    </location>
</feature>
<dbReference type="EMBL" id="CP022530">
    <property type="protein sequence ID" value="ASP40613.1"/>
    <property type="molecule type" value="Genomic_DNA"/>
</dbReference>
<dbReference type="OrthoDB" id="9802553at2"/>
<dbReference type="GO" id="GO:0005576">
    <property type="term" value="C:extracellular region"/>
    <property type="evidence" value="ECO:0007669"/>
    <property type="project" value="UniProtKB-SubCell"/>
</dbReference>